<gene>
    <name evidence="2" type="ORF">DW027_19500</name>
</gene>
<dbReference type="Pfam" id="PF04230">
    <property type="entry name" value="PS_pyruv_trans"/>
    <property type="match status" value="1"/>
</dbReference>
<accession>A0A415KDF6</accession>
<keyword evidence="2" id="KW-0808">Transferase</keyword>
<dbReference type="GO" id="GO:0016740">
    <property type="term" value="F:transferase activity"/>
    <property type="evidence" value="ECO:0007669"/>
    <property type="project" value="UniProtKB-KW"/>
</dbReference>
<protein>
    <submittedName>
        <fullName evidence="2">Polysaccharide pyruvyl transferase family protein</fullName>
    </submittedName>
</protein>
<name>A0A415KDF6_9BACE</name>
<sequence>MKINTLTTYDVYNYGASLQAYALQQYLINLGHQVEIINYQPDYLTRKYDYKWVNPESKLSKHALTRFVYRIMKYLQRKTTMGRKKVFDEFNHQVLKETATKYTSCDAICQNPPQADLYLVGSDQVWNVFYEAGRDPVFYLDFVKKGYKASYAASFSYLDIDSENKARIKTSLDTFDAVSVREVHGLAILKDMEIEGTWVLDPVFLLSAEQWKEMMAPTASTEDYLLIYDFEGNQELKLFAKEYARRHNLKIYAIADTYPLLYADKNLMKAGPKEFVSMIYHCKAFISNSFHGTAFSILFNKPVFVFNRHRHKVNSRMQSLMTLFGLNDCILTSQKELEAAYDYLFNFSYINSIKETELVKSKAFIDNLLMKCSKESL</sequence>
<comment type="caution">
    <text evidence="2">The sequence shown here is derived from an EMBL/GenBank/DDBJ whole genome shotgun (WGS) entry which is preliminary data.</text>
</comment>
<proteinExistence type="predicted"/>
<evidence type="ECO:0000313" key="3">
    <source>
        <dbReference type="Proteomes" id="UP000284495"/>
    </source>
</evidence>
<organism evidence="2 3">
    <name type="scientific">Bacteroides xylanisolvens</name>
    <dbReference type="NCBI Taxonomy" id="371601"/>
    <lineage>
        <taxon>Bacteria</taxon>
        <taxon>Pseudomonadati</taxon>
        <taxon>Bacteroidota</taxon>
        <taxon>Bacteroidia</taxon>
        <taxon>Bacteroidales</taxon>
        <taxon>Bacteroidaceae</taxon>
        <taxon>Bacteroides</taxon>
    </lineage>
</organism>
<feature type="domain" description="Polysaccharide pyruvyl transferase" evidence="1">
    <location>
        <begin position="13"/>
        <end position="309"/>
    </location>
</feature>
<evidence type="ECO:0000313" key="2">
    <source>
        <dbReference type="EMBL" id="RHL34308.1"/>
    </source>
</evidence>
<dbReference type="AlphaFoldDB" id="A0A415KDF6"/>
<reference evidence="2 3" key="1">
    <citation type="submission" date="2018-08" db="EMBL/GenBank/DDBJ databases">
        <title>A genome reference for cultivated species of the human gut microbiota.</title>
        <authorList>
            <person name="Zou Y."/>
            <person name="Xue W."/>
            <person name="Luo G."/>
        </authorList>
    </citation>
    <scope>NUCLEOTIDE SEQUENCE [LARGE SCALE GENOMIC DNA]</scope>
    <source>
        <strain evidence="2 3">AF38-2</strain>
    </source>
</reference>
<evidence type="ECO:0000259" key="1">
    <source>
        <dbReference type="Pfam" id="PF04230"/>
    </source>
</evidence>
<dbReference type="EMBL" id="QROO01000029">
    <property type="protein sequence ID" value="RHL34308.1"/>
    <property type="molecule type" value="Genomic_DNA"/>
</dbReference>
<dbReference type="InterPro" id="IPR007345">
    <property type="entry name" value="Polysacch_pyruvyl_Trfase"/>
</dbReference>
<dbReference type="RefSeq" id="WP_118419635.1">
    <property type="nucleotide sequence ID" value="NZ_QROO01000029.1"/>
</dbReference>
<dbReference type="Proteomes" id="UP000284495">
    <property type="component" value="Unassembled WGS sequence"/>
</dbReference>